<keyword evidence="10" id="KW-0175">Coiled coil</keyword>
<reference evidence="15" key="1">
    <citation type="submission" date="2017-05" db="EMBL/GenBank/DDBJ databases">
        <authorList>
            <person name="Sung H."/>
        </authorList>
    </citation>
    <scope>NUCLEOTIDE SEQUENCE [LARGE SCALE GENOMIC DNA]</scope>
    <source>
        <strain evidence="15">AR23208</strain>
    </source>
</reference>
<dbReference type="Proteomes" id="UP000195437">
    <property type="component" value="Chromosome"/>
</dbReference>
<dbReference type="PROSITE" id="PS50112">
    <property type="entry name" value="PAS"/>
    <property type="match status" value="2"/>
</dbReference>
<accession>A0A1Y0IN39</accession>
<dbReference type="Pfam" id="PF00512">
    <property type="entry name" value="HisKA"/>
    <property type="match status" value="1"/>
</dbReference>
<evidence type="ECO:0000256" key="3">
    <source>
        <dbReference type="ARBA" id="ARBA00022553"/>
    </source>
</evidence>
<name>A0A1Y0IN39_9BACL</name>
<dbReference type="OrthoDB" id="9815750at2"/>
<dbReference type="InterPro" id="IPR003661">
    <property type="entry name" value="HisK_dim/P_dom"/>
</dbReference>
<dbReference type="RefSeq" id="WP_087456154.1">
    <property type="nucleotide sequence ID" value="NZ_CP021434.1"/>
</dbReference>
<dbReference type="InterPro" id="IPR035965">
    <property type="entry name" value="PAS-like_dom_sf"/>
</dbReference>
<keyword evidence="7" id="KW-0067">ATP-binding</keyword>
<evidence type="ECO:0000256" key="10">
    <source>
        <dbReference type="SAM" id="Coils"/>
    </source>
</evidence>
<dbReference type="NCBIfam" id="TIGR00229">
    <property type="entry name" value="sensory_box"/>
    <property type="match status" value="2"/>
</dbReference>
<dbReference type="GO" id="GO:0005524">
    <property type="term" value="F:ATP binding"/>
    <property type="evidence" value="ECO:0007669"/>
    <property type="project" value="UniProtKB-KW"/>
</dbReference>
<feature type="domain" description="PAC" evidence="13">
    <location>
        <begin position="96"/>
        <end position="148"/>
    </location>
</feature>
<evidence type="ECO:0000256" key="6">
    <source>
        <dbReference type="ARBA" id="ARBA00022777"/>
    </source>
</evidence>
<evidence type="ECO:0000256" key="4">
    <source>
        <dbReference type="ARBA" id="ARBA00022679"/>
    </source>
</evidence>
<dbReference type="AlphaFoldDB" id="A0A1Y0IN39"/>
<dbReference type="SUPFAM" id="SSF55785">
    <property type="entry name" value="PYP-like sensor domain (PAS domain)"/>
    <property type="match status" value="2"/>
</dbReference>
<dbReference type="InterPro" id="IPR000014">
    <property type="entry name" value="PAS"/>
</dbReference>
<keyword evidence="6" id="KW-0418">Kinase</keyword>
<dbReference type="InterPro" id="IPR001610">
    <property type="entry name" value="PAC"/>
</dbReference>
<dbReference type="EMBL" id="CP021434">
    <property type="protein sequence ID" value="ARU60764.1"/>
    <property type="molecule type" value="Genomic_DNA"/>
</dbReference>
<evidence type="ECO:0000259" key="12">
    <source>
        <dbReference type="PROSITE" id="PS50112"/>
    </source>
</evidence>
<dbReference type="InterPro" id="IPR004358">
    <property type="entry name" value="Sig_transdc_His_kin-like_C"/>
</dbReference>
<evidence type="ECO:0000256" key="1">
    <source>
        <dbReference type="ARBA" id="ARBA00000085"/>
    </source>
</evidence>
<comment type="catalytic activity">
    <reaction evidence="1">
        <text>ATP + protein L-histidine = ADP + protein N-phospho-L-histidine.</text>
        <dbReference type="EC" id="2.7.13.3"/>
    </reaction>
</comment>
<dbReference type="Pfam" id="PF02518">
    <property type="entry name" value="HATPase_c"/>
    <property type="match status" value="1"/>
</dbReference>
<organism evidence="14 15">
    <name type="scientific">Tumebacillus avium</name>
    <dbReference type="NCBI Taxonomy" id="1903704"/>
    <lineage>
        <taxon>Bacteria</taxon>
        <taxon>Bacillati</taxon>
        <taxon>Bacillota</taxon>
        <taxon>Bacilli</taxon>
        <taxon>Bacillales</taxon>
        <taxon>Alicyclobacillaceae</taxon>
        <taxon>Tumebacillus</taxon>
    </lineage>
</organism>
<evidence type="ECO:0000259" key="11">
    <source>
        <dbReference type="PROSITE" id="PS50109"/>
    </source>
</evidence>
<dbReference type="InterPro" id="IPR005467">
    <property type="entry name" value="His_kinase_dom"/>
</dbReference>
<dbReference type="SUPFAM" id="SSF47384">
    <property type="entry name" value="Homodimeric domain of signal transducing histidine kinase"/>
    <property type="match status" value="1"/>
</dbReference>
<dbReference type="CDD" id="cd00130">
    <property type="entry name" value="PAS"/>
    <property type="match status" value="2"/>
</dbReference>
<feature type="coiled-coil region" evidence="10">
    <location>
        <begin position="136"/>
        <end position="163"/>
    </location>
</feature>
<evidence type="ECO:0000256" key="5">
    <source>
        <dbReference type="ARBA" id="ARBA00022741"/>
    </source>
</evidence>
<dbReference type="Gene3D" id="1.10.287.130">
    <property type="match status" value="1"/>
</dbReference>
<dbReference type="GO" id="GO:0030435">
    <property type="term" value="P:sporulation resulting in formation of a cellular spore"/>
    <property type="evidence" value="ECO:0007669"/>
    <property type="project" value="UniProtKB-KW"/>
</dbReference>
<evidence type="ECO:0000256" key="9">
    <source>
        <dbReference type="ARBA" id="ARBA00023012"/>
    </source>
</evidence>
<dbReference type="SMART" id="SM00388">
    <property type="entry name" value="HisKA"/>
    <property type="match status" value="1"/>
</dbReference>
<dbReference type="SMART" id="SM00091">
    <property type="entry name" value="PAS"/>
    <property type="match status" value="2"/>
</dbReference>
<dbReference type="PANTHER" id="PTHR43065:SF34">
    <property type="entry name" value="SPORULATION KINASE A"/>
    <property type="match status" value="1"/>
</dbReference>
<dbReference type="CDD" id="cd00082">
    <property type="entry name" value="HisKA"/>
    <property type="match status" value="1"/>
</dbReference>
<dbReference type="SMART" id="SM00086">
    <property type="entry name" value="PAC"/>
    <property type="match status" value="2"/>
</dbReference>
<dbReference type="InterPro" id="IPR036097">
    <property type="entry name" value="HisK_dim/P_sf"/>
</dbReference>
<dbReference type="SMART" id="SM00387">
    <property type="entry name" value="HATPase_c"/>
    <property type="match status" value="1"/>
</dbReference>
<dbReference type="Gene3D" id="3.30.450.20">
    <property type="entry name" value="PAS domain"/>
    <property type="match status" value="2"/>
</dbReference>
<keyword evidence="15" id="KW-1185">Reference proteome</keyword>
<dbReference type="Pfam" id="PF00989">
    <property type="entry name" value="PAS"/>
    <property type="match status" value="2"/>
</dbReference>
<gene>
    <name evidence="14" type="ORF">CBW65_06425</name>
</gene>
<sequence>MIDEQDKVLDLHVHDADEPNETGKELCIESFLQHSADAIWMVDLEERVLQINPAFEALFGWVEEEVLGKRLPIIPDFLAAEMHKLHQQIKAGQSMRGYETQRICCDGRLIHVSATLSPVRNTQGEVIGISGTCRDISHIKRSEEELRKTKEQLEAIIRNSADAIWLVDLEERVLQINPAFEALFGWSEAEVVGKHLPIIPDFLSEEIYRLHQEIKAGQSMRGYETQRICKDGRLIYVSATLSPVRNTLGEVIGFSGTCRDISQNKRSEELLIQTEKLSIAGQLAAGLAHEIRNPLTALKGFVQLMQVGQETHRKYLEVMESELSRIEMIVSELLVLAKPQANSFKRMDLVSILRDVLTLSETQAILHNVQIRAELLEELPEIDCDHNQLKQVFINFIKNAIEAMPDGGVIHISAELLAAEQPQIRIRVQDEGTGIPQEHLTHLGEPFYTTKTKGTGLGLMVSKKIIEGHRGRLEITSEVGMGTTVDVYLPLPN</sequence>
<dbReference type="PROSITE" id="PS50109">
    <property type="entry name" value="HIS_KIN"/>
    <property type="match status" value="1"/>
</dbReference>
<dbReference type="SUPFAM" id="SSF55874">
    <property type="entry name" value="ATPase domain of HSP90 chaperone/DNA topoisomerase II/histidine kinase"/>
    <property type="match status" value="1"/>
</dbReference>
<keyword evidence="8" id="KW-0749">Sporulation</keyword>
<dbReference type="KEGG" id="tum:CBW65_06425"/>
<dbReference type="InterPro" id="IPR036890">
    <property type="entry name" value="HATPase_C_sf"/>
</dbReference>
<dbReference type="GO" id="GO:0000155">
    <property type="term" value="F:phosphorelay sensor kinase activity"/>
    <property type="evidence" value="ECO:0007669"/>
    <property type="project" value="InterPro"/>
</dbReference>
<dbReference type="CDD" id="cd00075">
    <property type="entry name" value="HATPase"/>
    <property type="match status" value="1"/>
</dbReference>
<feature type="domain" description="PAS" evidence="12">
    <location>
        <begin position="149"/>
        <end position="206"/>
    </location>
</feature>
<dbReference type="GO" id="GO:0006355">
    <property type="term" value="P:regulation of DNA-templated transcription"/>
    <property type="evidence" value="ECO:0007669"/>
    <property type="project" value="InterPro"/>
</dbReference>
<keyword evidence="9" id="KW-0902">Two-component regulatory system</keyword>
<dbReference type="Gene3D" id="3.30.565.10">
    <property type="entry name" value="Histidine kinase-like ATPase, C-terminal domain"/>
    <property type="match status" value="1"/>
</dbReference>
<evidence type="ECO:0000256" key="2">
    <source>
        <dbReference type="ARBA" id="ARBA00012438"/>
    </source>
</evidence>
<keyword evidence="5" id="KW-0547">Nucleotide-binding</keyword>
<protein>
    <recommendedName>
        <fullName evidence="2">histidine kinase</fullName>
        <ecNumber evidence="2">2.7.13.3</ecNumber>
    </recommendedName>
</protein>
<dbReference type="PRINTS" id="PR00344">
    <property type="entry name" value="BCTRLSENSOR"/>
</dbReference>
<feature type="domain" description="PAC" evidence="13">
    <location>
        <begin position="221"/>
        <end position="273"/>
    </location>
</feature>
<dbReference type="InterPro" id="IPR000700">
    <property type="entry name" value="PAS-assoc_C"/>
</dbReference>
<evidence type="ECO:0000256" key="7">
    <source>
        <dbReference type="ARBA" id="ARBA00022840"/>
    </source>
</evidence>
<evidence type="ECO:0000256" key="8">
    <source>
        <dbReference type="ARBA" id="ARBA00022969"/>
    </source>
</evidence>
<evidence type="ECO:0000313" key="15">
    <source>
        <dbReference type="Proteomes" id="UP000195437"/>
    </source>
</evidence>
<dbReference type="InterPro" id="IPR003594">
    <property type="entry name" value="HATPase_dom"/>
</dbReference>
<dbReference type="PANTHER" id="PTHR43065">
    <property type="entry name" value="SENSOR HISTIDINE KINASE"/>
    <property type="match status" value="1"/>
</dbReference>
<dbReference type="InterPro" id="IPR013767">
    <property type="entry name" value="PAS_fold"/>
</dbReference>
<keyword evidence="3" id="KW-0597">Phosphoprotein</keyword>
<evidence type="ECO:0000313" key="14">
    <source>
        <dbReference type="EMBL" id="ARU60764.1"/>
    </source>
</evidence>
<dbReference type="EC" id="2.7.13.3" evidence="2"/>
<keyword evidence="4" id="KW-0808">Transferase</keyword>
<feature type="domain" description="Histidine kinase" evidence="11">
    <location>
        <begin position="286"/>
        <end position="493"/>
    </location>
</feature>
<feature type="domain" description="PAS" evidence="12">
    <location>
        <begin position="24"/>
        <end position="81"/>
    </location>
</feature>
<proteinExistence type="predicted"/>
<dbReference type="PROSITE" id="PS50113">
    <property type="entry name" value="PAC"/>
    <property type="match status" value="2"/>
</dbReference>
<evidence type="ECO:0000259" key="13">
    <source>
        <dbReference type="PROSITE" id="PS50113"/>
    </source>
</evidence>
<dbReference type="FunFam" id="1.10.287.130:FF:000040">
    <property type="entry name" value="PAS domain-containing sensor histidine kinase"/>
    <property type="match status" value="1"/>
</dbReference>